<organism evidence="2 3">
    <name type="scientific">Ideonella lacteola</name>
    <dbReference type="NCBI Taxonomy" id="2984193"/>
    <lineage>
        <taxon>Bacteria</taxon>
        <taxon>Pseudomonadati</taxon>
        <taxon>Pseudomonadota</taxon>
        <taxon>Betaproteobacteria</taxon>
        <taxon>Burkholderiales</taxon>
        <taxon>Sphaerotilaceae</taxon>
        <taxon>Ideonella</taxon>
    </lineage>
</organism>
<evidence type="ECO:0000256" key="1">
    <source>
        <dbReference type="SAM" id="SignalP"/>
    </source>
</evidence>
<comment type="caution">
    <text evidence="2">The sequence shown here is derived from an EMBL/GenBank/DDBJ whole genome shotgun (WGS) entry which is preliminary data.</text>
</comment>
<evidence type="ECO:0000313" key="3">
    <source>
        <dbReference type="Proteomes" id="UP001371218"/>
    </source>
</evidence>
<sequence length="304" mass="31171">MRKVSWAPWVALGCLSVSSAMADDSVSRWNASAEPVAPYGHCGNNSSLGSKLETLPYVGEPVTDVLAIKVLRCDHFGGGGGFAKRPCPSDSAFDFCLGAGNDGRGNSVDLGVLKVSPRSDPNALYEGCPNGASPQPKIGVLIAAGRDPRTISGMVTLACAAATTARAMVPTAVDCPAGRHPFNYCVQTSNDGHGNAVLLGVLHVRGAGDPQGLYGECDQQIAPGFSTKASVLALVGKSTQNLRGIDLLGCAVPWGIGGDFPAGLHAGACIGNKWVSQAVAGRYDYCVWGTDARNAGIVFGVNGP</sequence>
<dbReference type="RefSeq" id="WP_341429067.1">
    <property type="nucleotide sequence ID" value="NZ_JBBUTG010000032.1"/>
</dbReference>
<keyword evidence="3" id="KW-1185">Reference proteome</keyword>
<evidence type="ECO:0000313" key="2">
    <source>
        <dbReference type="EMBL" id="MEK8034639.1"/>
    </source>
</evidence>
<keyword evidence="1" id="KW-0732">Signal</keyword>
<dbReference type="Proteomes" id="UP001371218">
    <property type="component" value="Unassembled WGS sequence"/>
</dbReference>
<protein>
    <recommendedName>
        <fullName evidence="4">Secreted protein</fullName>
    </recommendedName>
</protein>
<evidence type="ECO:0008006" key="4">
    <source>
        <dbReference type="Google" id="ProtNLM"/>
    </source>
</evidence>
<feature type="signal peptide" evidence="1">
    <location>
        <begin position="1"/>
        <end position="22"/>
    </location>
</feature>
<feature type="chain" id="PRO_5046985380" description="Secreted protein" evidence="1">
    <location>
        <begin position="23"/>
        <end position="304"/>
    </location>
</feature>
<dbReference type="EMBL" id="JBBUTG010000032">
    <property type="protein sequence ID" value="MEK8034639.1"/>
    <property type="molecule type" value="Genomic_DNA"/>
</dbReference>
<accession>A0ABU9BY06</accession>
<gene>
    <name evidence="2" type="ORF">AACH06_27805</name>
</gene>
<reference evidence="2 3" key="1">
    <citation type="submission" date="2024-04" db="EMBL/GenBank/DDBJ databases">
        <title>Novel species of the genus Ideonella isolated from streams.</title>
        <authorList>
            <person name="Lu H."/>
        </authorList>
    </citation>
    <scope>NUCLEOTIDE SEQUENCE [LARGE SCALE GENOMIC DNA]</scope>
    <source>
        <strain evidence="2 3">DXS29W</strain>
    </source>
</reference>
<name>A0ABU9BY06_9BURK</name>
<proteinExistence type="predicted"/>